<evidence type="ECO:0000313" key="4">
    <source>
        <dbReference type="Proteomes" id="UP000535543"/>
    </source>
</evidence>
<dbReference type="Gene3D" id="3.40.50.1240">
    <property type="entry name" value="Phosphoglycerate mutase-like"/>
    <property type="match status" value="1"/>
</dbReference>
<dbReference type="InterPro" id="IPR029033">
    <property type="entry name" value="His_PPase_superfam"/>
</dbReference>
<comment type="caution">
    <text evidence="3">The sequence shown here is derived from an EMBL/GenBank/DDBJ whole genome shotgun (WGS) entry which is preliminary data.</text>
</comment>
<dbReference type="InterPro" id="IPR013078">
    <property type="entry name" value="His_Pase_superF_clade-1"/>
</dbReference>
<dbReference type="GO" id="GO:0101006">
    <property type="term" value="F:protein histidine phosphatase activity"/>
    <property type="evidence" value="ECO:0007669"/>
    <property type="project" value="TreeGrafter"/>
</dbReference>
<protein>
    <submittedName>
        <fullName evidence="3">Acid phosphatase</fullName>
        <ecNumber evidence="3">3.1.3.2</ecNumber>
    </submittedName>
</protein>
<evidence type="ECO:0000256" key="2">
    <source>
        <dbReference type="PIRSR" id="PIRSR613078-2"/>
    </source>
</evidence>
<feature type="active site" description="Tele-phosphohistidine intermediate" evidence="1">
    <location>
        <position position="17"/>
    </location>
</feature>
<feature type="binding site" evidence="2">
    <location>
        <begin position="29"/>
        <end position="30"/>
    </location>
    <ligand>
        <name>substrate</name>
    </ligand>
</feature>
<dbReference type="EMBL" id="VCQU01000004">
    <property type="protein sequence ID" value="NMN96027.1"/>
    <property type="molecule type" value="Genomic_DNA"/>
</dbReference>
<reference evidence="3 4" key="1">
    <citation type="submission" date="2019-05" db="EMBL/GenBank/DDBJ databases">
        <authorList>
            <person name="Lee S.D."/>
        </authorList>
    </citation>
    <scope>NUCLEOTIDE SEQUENCE [LARGE SCALE GENOMIC DNA]</scope>
    <source>
        <strain evidence="3 4">YC2-7</strain>
    </source>
</reference>
<dbReference type="InterPro" id="IPR050275">
    <property type="entry name" value="PGM_Phosphatase"/>
</dbReference>
<feature type="binding site" evidence="2">
    <location>
        <position position="68"/>
    </location>
    <ligand>
        <name>substrate</name>
    </ligand>
</feature>
<dbReference type="SMART" id="SM00855">
    <property type="entry name" value="PGAM"/>
    <property type="match status" value="1"/>
</dbReference>
<proteinExistence type="predicted"/>
<accession>A0A848KJH8</accession>
<dbReference type="SUPFAM" id="SSF53254">
    <property type="entry name" value="Phosphoglycerate mutase-like"/>
    <property type="match status" value="1"/>
</dbReference>
<dbReference type="GO" id="GO:0003993">
    <property type="term" value="F:acid phosphatase activity"/>
    <property type="evidence" value="ECO:0007669"/>
    <property type="project" value="UniProtKB-EC"/>
</dbReference>
<gene>
    <name evidence="3" type="ORF">FGL95_13390</name>
</gene>
<dbReference type="Proteomes" id="UP000535543">
    <property type="component" value="Unassembled WGS sequence"/>
</dbReference>
<dbReference type="NCBIfam" id="NF009993">
    <property type="entry name" value="PRK13462.1"/>
    <property type="match status" value="1"/>
</dbReference>
<reference evidence="3 4" key="2">
    <citation type="submission" date="2020-06" db="EMBL/GenBank/DDBJ databases">
        <title>Antribacter stalactiti gen. nov., sp. nov., a new member of the family Nacardiaceae isolated from a cave.</title>
        <authorList>
            <person name="Kim I.S."/>
        </authorList>
    </citation>
    <scope>NUCLEOTIDE SEQUENCE [LARGE SCALE GENOMIC DNA]</scope>
    <source>
        <strain evidence="3 4">YC2-7</strain>
    </source>
</reference>
<keyword evidence="3" id="KW-0378">Hydrolase</keyword>
<dbReference type="GO" id="GO:0070297">
    <property type="term" value="P:regulation of phosphorelay signal transduction system"/>
    <property type="evidence" value="ECO:0007669"/>
    <property type="project" value="TreeGrafter"/>
</dbReference>
<organism evidence="3 4">
    <name type="scientific">Antrihabitans stalactiti</name>
    <dbReference type="NCBI Taxonomy" id="2584121"/>
    <lineage>
        <taxon>Bacteria</taxon>
        <taxon>Bacillati</taxon>
        <taxon>Actinomycetota</taxon>
        <taxon>Actinomycetes</taxon>
        <taxon>Mycobacteriales</taxon>
        <taxon>Nocardiaceae</taxon>
        <taxon>Antrihabitans</taxon>
    </lineage>
</organism>
<keyword evidence="4" id="KW-1185">Reference proteome</keyword>
<sequence>MITPMNAPDPRLIVMRHGETEWSKSGQHTGYSDIPLTDVGEAQAKAAGPELATLELRNPLVLSSPRQRAIRTAELAGLSIERTWDDLVEWDYGEYEGLTTPQIREVVPDWTVWTHPCPGGETAAQVQARADTVLAEVMPQLADRDVILFGHGHFSRVLIARWIGLTAVDGVRFGMAAAAYSILSFERGVHQVVAHSVCAWQS</sequence>
<dbReference type="AlphaFoldDB" id="A0A848KJH8"/>
<dbReference type="EC" id="3.1.3.2" evidence="3"/>
<name>A0A848KJH8_9NOCA</name>
<dbReference type="PANTHER" id="PTHR48100">
    <property type="entry name" value="BROAD-SPECIFICITY PHOSPHATASE YOR283W-RELATED"/>
    <property type="match status" value="1"/>
</dbReference>
<dbReference type="CDD" id="cd07067">
    <property type="entry name" value="HP_PGM_like"/>
    <property type="match status" value="1"/>
</dbReference>
<feature type="binding site" evidence="2">
    <location>
        <begin position="89"/>
        <end position="92"/>
    </location>
    <ligand>
        <name>substrate</name>
    </ligand>
</feature>
<feature type="active site" description="Proton donor/acceptor" evidence="1">
    <location>
        <position position="89"/>
    </location>
</feature>
<dbReference type="Pfam" id="PF00300">
    <property type="entry name" value="His_Phos_1"/>
    <property type="match status" value="1"/>
</dbReference>
<dbReference type="PANTHER" id="PTHR48100:SF15">
    <property type="entry name" value="SEDOHEPTULOSE 1,7-BISPHOSPHATASE"/>
    <property type="match status" value="1"/>
</dbReference>
<evidence type="ECO:0000256" key="1">
    <source>
        <dbReference type="PIRSR" id="PIRSR613078-1"/>
    </source>
</evidence>
<evidence type="ECO:0000313" key="3">
    <source>
        <dbReference type="EMBL" id="NMN96027.1"/>
    </source>
</evidence>